<sequence length="184" mass="20585">MFIRQVKAKGIVKKELEVGRSITVQFGTMEVDAEIDFISRAQGTTHMFLKINKTQRAVLKVYSNRTMIELFIYGEDKIVSHDVTNVYVTSNRNKCLVDFTNFRPKEGRHTETYETEASGFKNIPVVVGDVFQKGSKEFTVIAITKNGGTMFLESESGDGLPVNLNDTSLIAAFGGQFTWGQPTK</sequence>
<dbReference type="EMBL" id="LT614807">
    <property type="protein sequence ID" value="SCN45781.1"/>
    <property type="molecule type" value="Genomic_DNA"/>
</dbReference>
<name>A0A1D3RKK9_9CAUD</name>
<evidence type="ECO:0000313" key="2">
    <source>
        <dbReference type="Proteomes" id="UP000279601"/>
    </source>
</evidence>
<dbReference type="RefSeq" id="YP_010091703.1">
    <property type="nucleotide sequence ID" value="NC_055726.1"/>
</dbReference>
<protein>
    <submittedName>
        <fullName evidence="1">Uncharacterized protein</fullName>
    </submittedName>
</protein>
<evidence type="ECO:0000313" key="1">
    <source>
        <dbReference type="EMBL" id="SCN45781.1"/>
    </source>
</evidence>
<accession>A0A1D3RKK9</accession>
<dbReference type="KEGG" id="vg:65109235"/>
<dbReference type="GeneID" id="65109235"/>
<reference evidence="2" key="1">
    <citation type="submission" date="2016-09" db="EMBL/GenBank/DDBJ databases">
        <authorList>
            <person name="Kajsik M."/>
        </authorList>
    </citation>
    <scope>NUCLEOTIDE SEQUENCE [LARGE SCALE GENOMIC DNA]</scope>
</reference>
<dbReference type="Proteomes" id="UP000279601">
    <property type="component" value="Segment"/>
</dbReference>
<keyword evidence="2" id="KW-1185">Reference proteome</keyword>
<proteinExistence type="predicted"/>
<organism evidence="1 2">
    <name type="scientific">Cronobacter phage Pet-CM3-4</name>
    <dbReference type="NCBI Taxonomy" id="1892569"/>
    <lineage>
        <taxon>Viruses</taxon>
        <taxon>Duplodnaviria</taxon>
        <taxon>Heunggongvirae</taxon>
        <taxon>Uroviricota</taxon>
        <taxon>Caudoviricetes</taxon>
        <taxon>Pantevenvirales</taxon>
        <taxon>Straboviridae</taxon>
        <taxon>Tevenvirinae</taxon>
        <taxon>Karamvirus</taxon>
        <taxon>Karamvirus petcm34</taxon>
    </lineage>
</organism>